<evidence type="ECO:0008006" key="5">
    <source>
        <dbReference type="Google" id="ProtNLM"/>
    </source>
</evidence>
<name>A0AB34L5G8_9PEZI</name>
<dbReference type="Proteomes" id="UP000803884">
    <property type="component" value="Unassembled WGS sequence"/>
</dbReference>
<dbReference type="EMBL" id="JAAQHG020000002">
    <property type="protein sequence ID" value="KAL1590389.1"/>
    <property type="molecule type" value="Genomic_DNA"/>
</dbReference>
<feature type="region of interest" description="Disordered" evidence="2">
    <location>
        <begin position="1"/>
        <end position="30"/>
    </location>
</feature>
<evidence type="ECO:0000256" key="1">
    <source>
        <dbReference type="ARBA" id="ARBA00023604"/>
    </source>
</evidence>
<organism evidence="3 4">
    <name type="scientific">Cladosporium halotolerans</name>
    <dbReference type="NCBI Taxonomy" id="1052096"/>
    <lineage>
        <taxon>Eukaryota</taxon>
        <taxon>Fungi</taxon>
        <taxon>Dikarya</taxon>
        <taxon>Ascomycota</taxon>
        <taxon>Pezizomycotina</taxon>
        <taxon>Dothideomycetes</taxon>
        <taxon>Dothideomycetidae</taxon>
        <taxon>Cladosporiales</taxon>
        <taxon>Cladosporiaceae</taxon>
        <taxon>Cladosporium</taxon>
    </lineage>
</organism>
<proteinExistence type="inferred from homology"/>
<comment type="caution">
    <text evidence="3">The sequence shown here is derived from an EMBL/GenBank/DDBJ whole genome shotgun (WGS) entry which is preliminary data.</text>
</comment>
<dbReference type="RefSeq" id="XP_069233494.1">
    <property type="nucleotide sequence ID" value="XM_069369366.1"/>
</dbReference>
<reference evidence="3 4" key="1">
    <citation type="journal article" date="2020" name="Microbiol. Resour. Announc.">
        <title>Draft Genome Sequence of a Cladosporium Species Isolated from the Mesophotic Ascidian Didemnum maculosum.</title>
        <authorList>
            <person name="Gioti A."/>
            <person name="Siaperas R."/>
            <person name="Nikolaivits E."/>
            <person name="Le Goff G."/>
            <person name="Ouazzani J."/>
            <person name="Kotoulas G."/>
            <person name="Topakas E."/>
        </authorList>
    </citation>
    <scope>NUCLEOTIDE SEQUENCE [LARGE SCALE GENOMIC DNA]</scope>
    <source>
        <strain evidence="3 4">TM138-S3</strain>
    </source>
</reference>
<protein>
    <recommendedName>
        <fullName evidence="5">Methyltransferase</fullName>
    </recommendedName>
</protein>
<keyword evidence="4" id="KW-1185">Reference proteome</keyword>
<evidence type="ECO:0000313" key="3">
    <source>
        <dbReference type="EMBL" id="KAL1590389.1"/>
    </source>
</evidence>
<dbReference type="GO" id="GO:0016491">
    <property type="term" value="F:oxidoreductase activity"/>
    <property type="evidence" value="ECO:0007669"/>
    <property type="project" value="InterPro"/>
</dbReference>
<evidence type="ECO:0000313" key="4">
    <source>
        <dbReference type="Proteomes" id="UP000803884"/>
    </source>
</evidence>
<dbReference type="PANTHER" id="PTHR34598:SF1">
    <property type="entry name" value="PUTATIVE (AFU_ORTHOLOGUE AFUA_3G13140)-RELATED"/>
    <property type="match status" value="1"/>
</dbReference>
<dbReference type="InterPro" id="IPR044053">
    <property type="entry name" value="AsaB-like"/>
</dbReference>
<evidence type="ECO:0000256" key="2">
    <source>
        <dbReference type="SAM" id="MobiDB-lite"/>
    </source>
</evidence>
<gene>
    <name evidence="3" type="ORF">WHR41_00760</name>
</gene>
<accession>A0AB34L5G8</accession>
<sequence>MTTTATQTSKPISFDVKSQEPIDIPRGPVETELTFYGPPADGSAPFNYVEKPPEGQPQRNYTEDNHPVTIHDIRGHESEYDFNVNGFGVLQNLPPSAEKDFTDDASIKANYYPEVEKTLLANVPGSKRIFIFDHTVRRSDPNAPRAPVTRAHIDQTRASAETRVHYHMGDEAEALLKDRVRLINVWRPLNGPVVASPLAYADSKTVPDDQVVGVQHRYPHRTGETAGVKYSPTGKWHYLSGMTNDERVLLQCYDSQDGARTPHSAFVDPRTKESWPGRESIEVRALVFG</sequence>
<dbReference type="NCBIfam" id="NF041278">
    <property type="entry name" value="CmcJ_NvfI_EfuI"/>
    <property type="match status" value="1"/>
</dbReference>
<dbReference type="GeneID" id="96002204"/>
<comment type="similarity">
    <text evidence="1">Belongs to the asaB hydroxylase/desaturase family.</text>
</comment>
<dbReference type="AlphaFoldDB" id="A0AB34L5G8"/>
<feature type="compositionally biased region" description="Polar residues" evidence="2">
    <location>
        <begin position="1"/>
        <end position="11"/>
    </location>
</feature>
<dbReference type="PANTHER" id="PTHR34598">
    <property type="entry name" value="BLL6449 PROTEIN"/>
    <property type="match status" value="1"/>
</dbReference>